<reference evidence="8 9" key="1">
    <citation type="submission" date="2020-08" db="EMBL/GenBank/DDBJ databases">
        <title>Genomic Encyclopedia of Type Strains, Phase IV (KMG-IV): sequencing the most valuable type-strain genomes for metagenomic binning, comparative biology and taxonomic classification.</title>
        <authorList>
            <person name="Goeker M."/>
        </authorList>
    </citation>
    <scope>NUCLEOTIDE SEQUENCE [LARGE SCALE GENOMIC DNA]</scope>
    <source>
        <strain evidence="8 9">DSM 103570</strain>
    </source>
</reference>
<dbReference type="InterPro" id="IPR022641">
    <property type="entry name" value="CheR_N"/>
</dbReference>
<name>A0A7W6HC84_9HYPH</name>
<organism evidence="8 9">
    <name type="scientific">Aurantimonas endophytica</name>
    <dbReference type="NCBI Taxonomy" id="1522175"/>
    <lineage>
        <taxon>Bacteria</taxon>
        <taxon>Pseudomonadati</taxon>
        <taxon>Pseudomonadota</taxon>
        <taxon>Alphaproteobacteria</taxon>
        <taxon>Hyphomicrobiales</taxon>
        <taxon>Aurantimonadaceae</taxon>
        <taxon>Aurantimonas</taxon>
    </lineage>
</organism>
<evidence type="ECO:0000256" key="6">
    <source>
        <dbReference type="PIRSR" id="PIRSR000410-1"/>
    </source>
</evidence>
<dbReference type="InterPro" id="IPR050903">
    <property type="entry name" value="Bact_Chemotaxis_MeTrfase"/>
</dbReference>
<dbReference type="InterPro" id="IPR022642">
    <property type="entry name" value="CheR_C"/>
</dbReference>
<comment type="catalytic activity">
    <reaction evidence="1 5">
        <text>L-glutamyl-[protein] + S-adenosyl-L-methionine = [protein]-L-glutamate 5-O-methyl ester + S-adenosyl-L-homocysteine</text>
        <dbReference type="Rhea" id="RHEA:24452"/>
        <dbReference type="Rhea" id="RHEA-COMP:10208"/>
        <dbReference type="Rhea" id="RHEA-COMP:10311"/>
        <dbReference type="ChEBI" id="CHEBI:29973"/>
        <dbReference type="ChEBI" id="CHEBI:57856"/>
        <dbReference type="ChEBI" id="CHEBI:59789"/>
        <dbReference type="ChEBI" id="CHEBI:82795"/>
        <dbReference type="EC" id="2.1.1.80"/>
    </reaction>
</comment>
<evidence type="ECO:0000256" key="4">
    <source>
        <dbReference type="ARBA" id="ARBA00022691"/>
    </source>
</evidence>
<dbReference type="InterPro" id="IPR000780">
    <property type="entry name" value="CheR_MeTrfase"/>
</dbReference>
<feature type="binding site" evidence="6">
    <location>
        <position position="77"/>
    </location>
    <ligand>
        <name>S-adenosyl-L-methionine</name>
        <dbReference type="ChEBI" id="CHEBI:59789"/>
    </ligand>
</feature>
<dbReference type="InterPro" id="IPR029063">
    <property type="entry name" value="SAM-dependent_MTases_sf"/>
</dbReference>
<proteinExistence type="predicted"/>
<dbReference type="EC" id="2.1.1.80" evidence="5"/>
<dbReference type="SMART" id="SM00138">
    <property type="entry name" value="MeTrc"/>
    <property type="match status" value="1"/>
</dbReference>
<evidence type="ECO:0000256" key="1">
    <source>
        <dbReference type="ARBA" id="ARBA00001541"/>
    </source>
</evidence>
<keyword evidence="9" id="KW-1185">Reference proteome</keyword>
<evidence type="ECO:0000256" key="3">
    <source>
        <dbReference type="ARBA" id="ARBA00022679"/>
    </source>
</evidence>
<evidence type="ECO:0000313" key="9">
    <source>
        <dbReference type="Proteomes" id="UP000588647"/>
    </source>
</evidence>
<dbReference type="GO" id="GO:0008983">
    <property type="term" value="F:protein-glutamate O-methyltransferase activity"/>
    <property type="evidence" value="ECO:0007669"/>
    <property type="project" value="UniProtKB-EC"/>
</dbReference>
<dbReference type="PIRSF" id="PIRSF000410">
    <property type="entry name" value="CheR"/>
    <property type="match status" value="1"/>
</dbReference>
<feature type="domain" description="CheR-type methyltransferase" evidence="7">
    <location>
        <begin position="1"/>
        <end position="281"/>
    </location>
</feature>
<dbReference type="Gene3D" id="3.40.50.150">
    <property type="entry name" value="Vaccinia Virus protein VP39"/>
    <property type="match status" value="1"/>
</dbReference>
<keyword evidence="2 5" id="KW-0489">Methyltransferase</keyword>
<dbReference type="EMBL" id="JACIEM010000001">
    <property type="protein sequence ID" value="MBB4002501.1"/>
    <property type="molecule type" value="Genomic_DNA"/>
</dbReference>
<feature type="binding site" evidence="6">
    <location>
        <position position="73"/>
    </location>
    <ligand>
        <name>S-adenosyl-L-methionine</name>
        <dbReference type="ChEBI" id="CHEBI:59789"/>
    </ligand>
</feature>
<keyword evidence="4 5" id="KW-0949">S-adenosyl-L-methionine</keyword>
<dbReference type="AlphaFoldDB" id="A0A7W6HC84"/>
<dbReference type="RefSeq" id="WP_183206942.1">
    <property type="nucleotide sequence ID" value="NZ_JAAAMM010000001.1"/>
</dbReference>
<dbReference type="PANTHER" id="PTHR24422">
    <property type="entry name" value="CHEMOTAXIS PROTEIN METHYLTRANSFERASE"/>
    <property type="match status" value="1"/>
</dbReference>
<dbReference type="Pfam" id="PF03705">
    <property type="entry name" value="CheR_N"/>
    <property type="match status" value="1"/>
</dbReference>
<comment type="caution">
    <text evidence="8">The sequence shown here is derived from an EMBL/GenBank/DDBJ whole genome shotgun (WGS) entry which is preliminary data.</text>
</comment>
<dbReference type="PROSITE" id="PS50123">
    <property type="entry name" value="CHER"/>
    <property type="match status" value="1"/>
</dbReference>
<evidence type="ECO:0000313" key="8">
    <source>
        <dbReference type="EMBL" id="MBB4002501.1"/>
    </source>
</evidence>
<feature type="binding site" evidence="6">
    <location>
        <begin position="207"/>
        <end position="208"/>
    </location>
    <ligand>
        <name>S-adenosyl-L-methionine</name>
        <dbReference type="ChEBI" id="CHEBI:59789"/>
    </ligand>
</feature>
<dbReference type="Gene3D" id="1.10.155.10">
    <property type="entry name" value="Chemotaxis receptor methyltransferase CheR, N-terminal domain"/>
    <property type="match status" value="1"/>
</dbReference>
<dbReference type="Proteomes" id="UP000588647">
    <property type="component" value="Unassembled WGS sequence"/>
</dbReference>
<comment type="function">
    <text evidence="5">Methylation of the membrane-bound methyl-accepting chemotaxis proteins (MCP) to form gamma-glutamyl methyl ester residues in MCP.</text>
</comment>
<dbReference type="InterPro" id="IPR026024">
    <property type="entry name" value="Chemotaxis_MeTrfase_CheR"/>
</dbReference>
<feature type="binding site" evidence="6">
    <location>
        <position position="141"/>
    </location>
    <ligand>
        <name>S-adenosyl-L-methionine</name>
        <dbReference type="ChEBI" id="CHEBI:59789"/>
    </ligand>
</feature>
<feature type="binding site" evidence="6">
    <location>
        <position position="71"/>
    </location>
    <ligand>
        <name>S-adenosyl-L-methionine</name>
        <dbReference type="ChEBI" id="CHEBI:59789"/>
    </ligand>
</feature>
<protein>
    <recommendedName>
        <fullName evidence="5">Chemotaxis protein methyltransferase</fullName>
        <ecNumber evidence="5">2.1.1.80</ecNumber>
    </recommendedName>
</protein>
<evidence type="ECO:0000256" key="5">
    <source>
        <dbReference type="PIRNR" id="PIRNR000410"/>
    </source>
</evidence>
<dbReference type="Pfam" id="PF01739">
    <property type="entry name" value="CheR"/>
    <property type="match status" value="1"/>
</dbReference>
<dbReference type="InterPro" id="IPR036804">
    <property type="entry name" value="CheR_N_sf"/>
</dbReference>
<gene>
    <name evidence="8" type="ORF">GGR03_001548</name>
</gene>
<dbReference type="SUPFAM" id="SSF53335">
    <property type="entry name" value="S-adenosyl-L-methionine-dependent methyltransferases"/>
    <property type="match status" value="1"/>
</dbReference>
<sequence>MTEADFLKIADMLYKDAGIHLSPSKTDLVYSRLSKRLRTLGIASFKDYCALVADSSNAGERMTMLASLTTNVTHFFREKHHFDHLREHLLPPLLQAARQGERVRLWSAGCSTGHEPYSMAMTLLAMMPNAASHDIRILATDIDPNVVATGRAGIYGASDLGGVPAEYRRRWFRPAPPIAGTGRGGTDEMDFEVVDAMRDLVVFRELNLIGQWPMKGRFDAIFCRNVTIYFDQQTRERVWKRFAERIQPGGYLYVGHSERLGGPATAVLTYESNTSYRKTGA</sequence>
<dbReference type="PANTHER" id="PTHR24422:SF19">
    <property type="entry name" value="CHEMOTAXIS PROTEIN METHYLTRANSFERASE"/>
    <property type="match status" value="1"/>
</dbReference>
<feature type="binding site" evidence="6">
    <location>
        <begin position="224"/>
        <end position="225"/>
    </location>
    <ligand>
        <name>S-adenosyl-L-methionine</name>
        <dbReference type="ChEBI" id="CHEBI:59789"/>
    </ligand>
</feature>
<keyword evidence="3 5" id="KW-0808">Transferase</keyword>
<dbReference type="GO" id="GO:0032259">
    <property type="term" value="P:methylation"/>
    <property type="evidence" value="ECO:0007669"/>
    <property type="project" value="UniProtKB-KW"/>
</dbReference>
<accession>A0A7W6HC84</accession>
<feature type="binding site" evidence="6">
    <location>
        <position position="115"/>
    </location>
    <ligand>
        <name>S-adenosyl-L-methionine</name>
        <dbReference type="ChEBI" id="CHEBI:59789"/>
    </ligand>
</feature>
<evidence type="ECO:0000256" key="2">
    <source>
        <dbReference type="ARBA" id="ARBA00022603"/>
    </source>
</evidence>
<dbReference type="PRINTS" id="PR00996">
    <property type="entry name" value="CHERMTFRASE"/>
</dbReference>
<evidence type="ECO:0000259" key="7">
    <source>
        <dbReference type="PROSITE" id="PS50123"/>
    </source>
</evidence>
<dbReference type="SUPFAM" id="SSF47757">
    <property type="entry name" value="Chemotaxis receptor methyltransferase CheR, N-terminal domain"/>
    <property type="match status" value="1"/>
</dbReference>